<dbReference type="Gene3D" id="1.50.10.20">
    <property type="match status" value="1"/>
</dbReference>
<dbReference type="Pfam" id="PF01835">
    <property type="entry name" value="MG2"/>
    <property type="match status" value="1"/>
</dbReference>
<keyword evidence="3" id="KW-0732">Signal</keyword>
<dbReference type="PANTHER" id="PTHR40094:SF1">
    <property type="entry name" value="UBIQUITIN DOMAIN-CONTAINING PROTEIN"/>
    <property type="match status" value="1"/>
</dbReference>
<dbReference type="EMBL" id="PDLO01000001">
    <property type="protein sequence ID" value="PHL00324.1"/>
    <property type="molecule type" value="Genomic_DNA"/>
</dbReference>
<feature type="chain" id="PRO_5013753368" description="Alpha-2-macroglobulin domain-containing protein" evidence="3">
    <location>
        <begin position="30"/>
        <end position="1996"/>
    </location>
</feature>
<dbReference type="SMART" id="SM01360">
    <property type="entry name" value="A2M"/>
    <property type="match status" value="1"/>
</dbReference>
<dbReference type="Proteomes" id="UP000226437">
    <property type="component" value="Unassembled WGS sequence"/>
</dbReference>
<evidence type="ECO:0000313" key="6">
    <source>
        <dbReference type="Proteomes" id="UP000226437"/>
    </source>
</evidence>
<evidence type="ECO:0000259" key="4">
    <source>
        <dbReference type="SMART" id="SM01360"/>
    </source>
</evidence>
<dbReference type="InterPro" id="IPR001599">
    <property type="entry name" value="Macroglobln_a2"/>
</dbReference>
<dbReference type="InterPro" id="IPR051802">
    <property type="entry name" value="YfhM-like"/>
</dbReference>
<evidence type="ECO:0000313" key="5">
    <source>
        <dbReference type="EMBL" id="PHL00324.1"/>
    </source>
</evidence>
<dbReference type="InterPro" id="IPR002890">
    <property type="entry name" value="MG2"/>
</dbReference>
<protein>
    <recommendedName>
        <fullName evidence="4">Alpha-2-macroglobulin domain-containing protein</fullName>
    </recommendedName>
</protein>
<feature type="signal peptide" evidence="3">
    <location>
        <begin position="1"/>
        <end position="29"/>
    </location>
</feature>
<comment type="caution">
    <text evidence="5">The sequence shown here is derived from an EMBL/GenBank/DDBJ whole genome shotgun (WGS) entry which is preliminary data.</text>
</comment>
<dbReference type="InterPro" id="IPR008930">
    <property type="entry name" value="Terpenoid_cyclase/PrenylTrfase"/>
</dbReference>
<dbReference type="PANTHER" id="PTHR40094">
    <property type="entry name" value="ALPHA-2-MACROGLOBULIN HOMOLOG"/>
    <property type="match status" value="1"/>
</dbReference>
<evidence type="ECO:0000256" key="1">
    <source>
        <dbReference type="ARBA" id="ARBA00010556"/>
    </source>
</evidence>
<reference evidence="5 6" key="1">
    <citation type="submission" date="2017-10" db="EMBL/GenBank/DDBJ databases">
        <title>The draft genome sequence of Lewinella marina KCTC 32374.</title>
        <authorList>
            <person name="Wang K."/>
        </authorList>
    </citation>
    <scope>NUCLEOTIDE SEQUENCE [LARGE SCALE GENOMIC DNA]</scope>
    <source>
        <strain evidence="5 6">MKG-38</strain>
    </source>
</reference>
<accession>A0A2G0CK26</accession>
<gene>
    <name evidence="5" type="ORF">CGL56_04635</name>
</gene>
<sequence length="1996" mass="221698">MGVRTARKPSPMHYLLILLLSALTGTLMAQDPTDTYRRIETLTGEGKYRSALTLADELYATAEAPDHRARALDYRTTLTGRLAEDGHQAAVYLLRQALADNARQPVVATVTHLLLGEYYHLYAESNAYRLSDLTTVGEAAVADTLSLTDYGMDQLLYLSHRHLYRALELARDNQTPLGAIPAIVSGGDQRIREVPTLYDLIVDRAMEVLGSSLGTVTDEALADAERALLPAEAFAALDLSLHYNLSKGTPRKLQLYQQWIAYHLDAGGPALLHADLERMRFVHRSGAPDSLYLAALQRMYDNYPGVDIRDRILVEMARLLDRDDEQLGARPRVRALRLLERVGEQDPVARVESRQLREVITQPVLEAQALSYYPRRQHLLVGLGYRNVDRVHYRIYAYDPARTEPDSYRSDERLAQVMRGRRVASGSQRLAPNDDYSHHRTELDLDPLPAGGYRMVIADNDDFNVKSSNFTIITFQVTDLATVKVDGTDDGAQVLVTDRTTGAAIPNVEVTVREQQRNGNYVEVVTRRTDAGGTLTLPATERYRSYQLILDHQAGRDRMVTEAYAFSRSVSPPRETFFTTLLPDRPIYRPGQTVHVYGLRYRKGGDELPSVVPNATVTVVLRDANYQEVASQEATADAYGRFSLDFTLPTGGLTGEFTLQTEQGNANIRVEEYKRPRFAVELETPPAVQPGAVATVEGTALTYAGPPVAEGRVSYRVYLEEVRWFYSYFRGGGGGGGDRELLTSGTTETDAGGAFTFTFATRDNLNTAGFRRYRYVVEADVADPTGETHEATTTVAIRGQRPTVAVTPQRETIDRGDSLKLLVATDAADTSLRLQLRIVPVIKPNAALLEREWPMPDRPVINRAAFERNHPYLAYAPVPELSTWPTRGEAVYSTTVELDGAEVRLPLRADFPVGHYRIEFTYPDGTAGVPATFSVYSSANNELPLGVLYELAGAPDTVTVGQPLNLRLISAVDLPLVLHQWQSRAGTTSGRAGGGRSLSFTYTPTEADRGGLSVELAFIRLNRLHRTARQLSLPWDNKELTATYATFRNRLRPGVPEEWTIVLRNADGSSVEAAALATMYDASLDQVFAGQGWEFAPYPRFYGGAALIGGGSFGTEYGRSYTRPGVADRDTIPTLPRLRLAGDRLQEVVMTGMGRAARFRGNVEAMAMESVAAEAQMDMEKAAVTNQSPPPPPAPGDTGQSGARPPVNLRTKLQETAFWFPALTAGNDGSLRISFESPEALTAWKFRLFVHDAELNYVLSEREVVTQKELMVLPNVPRFLREGDSLTLTARVANMTDAAMPVDVYLELFDPATDEVLDLAAFGGAAGARELTATASLEAQASATVRFPLVVPEGLSERGVIGYRIVGRGATFSDGEENVVPVLSDRTLITVSVPYYLRRNDRKTITLPLLADYDSESLRHVGYVFEATTNPAWLALKALPYLMEYPYDCTEQVVNRYFAHRIAYTTVTNKPVLERVFRRWQADSTALLGELQRNESLTQALLTETPWVREAQSETEQRARLAHLFDLKKLAEEQRATLAKLVARQESDGAYSWFPGGPSDRYMTQYVVETLARMRQLGVVDAAQSATVNQITERALAYLDERLTDDYRRLFADVRDSVELRNTYRPSALQVHQLYARAMSGTAAGKATPAVEFYRERALDSWTDYGLYEQALIALVADAHGDGTAKTILESLRERALHADEFGMYWKYPRGFQWHNLPLETHTRLLEAFGKIDPRQEELDGMRLWLLSNKRTNRWPTTKATAAAVFALLNGGEQYRVEDEARPLVASWPGLPGNELGTRVRALQQEAETGTGAFTLRLPAGEVTRDHSTVKLRNRGNDLVWGGVHWQYTELADRVEASADGPLSLERQLFKRDGDRLSPLAEGTTLQPGDRVTVRLTLSSDRDLDYVHLKDRRAATFEPVNALSSYTYSGGLGYYFAPGDVATNFFIDHLPRGTYTLEYDLFTTYAGNFSNGLGRVECMYAPEFGGNSEGGRVLVR</sequence>
<dbReference type="Pfam" id="PF00207">
    <property type="entry name" value="A2M"/>
    <property type="match status" value="1"/>
</dbReference>
<feature type="region of interest" description="Disordered" evidence="2">
    <location>
        <begin position="421"/>
        <end position="443"/>
    </location>
</feature>
<dbReference type="GO" id="GO:0004866">
    <property type="term" value="F:endopeptidase inhibitor activity"/>
    <property type="evidence" value="ECO:0007669"/>
    <property type="project" value="InterPro"/>
</dbReference>
<dbReference type="InterPro" id="IPR041246">
    <property type="entry name" value="Bact_MG10"/>
</dbReference>
<proteinExistence type="inferred from homology"/>
<feature type="domain" description="Alpha-2-macroglobulin" evidence="4">
    <location>
        <begin position="1216"/>
        <end position="1306"/>
    </location>
</feature>
<dbReference type="SUPFAM" id="SSF48239">
    <property type="entry name" value="Terpenoid cyclases/Protein prenyltransferases"/>
    <property type="match status" value="1"/>
</dbReference>
<organism evidence="5 6">
    <name type="scientific">Neolewinella marina</name>
    <dbReference type="NCBI Taxonomy" id="438751"/>
    <lineage>
        <taxon>Bacteria</taxon>
        <taxon>Pseudomonadati</taxon>
        <taxon>Bacteroidota</taxon>
        <taxon>Saprospiria</taxon>
        <taxon>Saprospirales</taxon>
        <taxon>Lewinellaceae</taxon>
        <taxon>Neolewinella</taxon>
    </lineage>
</organism>
<feature type="region of interest" description="Disordered" evidence="2">
    <location>
        <begin position="1181"/>
        <end position="1206"/>
    </location>
</feature>
<evidence type="ECO:0000256" key="2">
    <source>
        <dbReference type="SAM" id="MobiDB-lite"/>
    </source>
</evidence>
<keyword evidence="6" id="KW-1185">Reference proteome</keyword>
<comment type="similarity">
    <text evidence="1">Belongs to the protease inhibitor I39 (alpha-2-macroglobulin) family. Bacterial alpha-2-macroglobulin subfamily.</text>
</comment>
<dbReference type="Pfam" id="PF17973">
    <property type="entry name" value="bMG10"/>
    <property type="match status" value="1"/>
</dbReference>
<evidence type="ECO:0000256" key="3">
    <source>
        <dbReference type="SAM" id="SignalP"/>
    </source>
</evidence>
<dbReference type="Gene3D" id="2.60.40.1930">
    <property type="match status" value="1"/>
</dbReference>
<name>A0A2G0CK26_9BACT</name>